<dbReference type="KEGG" id="acan:ACA1_187900"/>
<reference evidence="3 4" key="1">
    <citation type="journal article" date="2013" name="Genome Biol.">
        <title>Genome of Acanthamoeba castellanii highlights extensive lateral gene transfer and early evolution of tyrosine kinase signaling.</title>
        <authorList>
            <person name="Clarke M."/>
            <person name="Lohan A.J."/>
            <person name="Liu B."/>
            <person name="Lagkouvardos I."/>
            <person name="Roy S."/>
            <person name="Zafar N."/>
            <person name="Bertelli C."/>
            <person name="Schilde C."/>
            <person name="Kianianmomeni A."/>
            <person name="Burglin T.R."/>
            <person name="Frech C."/>
            <person name="Turcotte B."/>
            <person name="Kopec K.O."/>
            <person name="Synnott J.M."/>
            <person name="Choo C."/>
            <person name="Paponov I."/>
            <person name="Finkler A."/>
            <person name="Soon Heng Tan C."/>
            <person name="Hutchins A.P."/>
            <person name="Weinmeier T."/>
            <person name="Rattei T."/>
            <person name="Chu J.S."/>
            <person name="Gimenez G."/>
            <person name="Irimia M."/>
            <person name="Rigden D.J."/>
            <person name="Fitzpatrick D.A."/>
            <person name="Lorenzo-Morales J."/>
            <person name="Bateman A."/>
            <person name="Chiu C.H."/>
            <person name="Tang P."/>
            <person name="Hegemann P."/>
            <person name="Fromm H."/>
            <person name="Raoult D."/>
            <person name="Greub G."/>
            <person name="Miranda-Saavedra D."/>
            <person name="Chen N."/>
            <person name="Nash P."/>
            <person name="Ginger M.L."/>
            <person name="Horn M."/>
            <person name="Schaap P."/>
            <person name="Caler L."/>
            <person name="Loftus B."/>
        </authorList>
    </citation>
    <scope>NUCLEOTIDE SEQUENCE [LARGE SCALE GENOMIC DNA]</scope>
    <source>
        <strain evidence="3 4">Neff</strain>
    </source>
</reference>
<dbReference type="EMBL" id="KB008020">
    <property type="protein sequence ID" value="ELR15873.1"/>
    <property type="molecule type" value="Genomic_DNA"/>
</dbReference>
<feature type="domain" description="F-box" evidence="2">
    <location>
        <begin position="17"/>
        <end position="60"/>
    </location>
</feature>
<dbReference type="SUPFAM" id="SSF81383">
    <property type="entry name" value="F-box domain"/>
    <property type="match status" value="1"/>
</dbReference>
<feature type="compositionally biased region" description="Polar residues" evidence="1">
    <location>
        <begin position="586"/>
        <end position="602"/>
    </location>
</feature>
<feature type="compositionally biased region" description="Basic residues" evidence="1">
    <location>
        <begin position="105"/>
        <end position="116"/>
    </location>
</feature>
<protein>
    <submittedName>
        <fullName evidence="3">Fbox domain containing protein</fullName>
    </submittedName>
</protein>
<feature type="compositionally biased region" description="Low complexity" evidence="1">
    <location>
        <begin position="274"/>
        <end position="283"/>
    </location>
</feature>
<feature type="compositionally biased region" description="Low complexity" evidence="1">
    <location>
        <begin position="302"/>
        <end position="362"/>
    </location>
</feature>
<dbReference type="InterPro" id="IPR036047">
    <property type="entry name" value="F-box-like_dom_sf"/>
</dbReference>
<feature type="region of interest" description="Disordered" evidence="1">
    <location>
        <begin position="228"/>
        <end position="602"/>
    </location>
</feature>
<feature type="compositionally biased region" description="Polar residues" evidence="1">
    <location>
        <begin position="88"/>
        <end position="97"/>
    </location>
</feature>
<dbReference type="AlphaFoldDB" id="L8GTD5"/>
<gene>
    <name evidence="3" type="ORF">ACA1_187900</name>
</gene>
<dbReference type="RefSeq" id="XP_004337886.1">
    <property type="nucleotide sequence ID" value="XM_004337838.1"/>
</dbReference>
<name>L8GTD5_ACACF</name>
<evidence type="ECO:0000313" key="4">
    <source>
        <dbReference type="Proteomes" id="UP000011083"/>
    </source>
</evidence>
<feature type="region of interest" description="Disordered" evidence="1">
    <location>
        <begin position="64"/>
        <end position="132"/>
    </location>
</feature>
<dbReference type="Proteomes" id="UP000011083">
    <property type="component" value="Unassembled WGS sequence"/>
</dbReference>
<feature type="compositionally biased region" description="Low complexity" evidence="1">
    <location>
        <begin position="413"/>
        <end position="446"/>
    </location>
</feature>
<feature type="compositionally biased region" description="Low complexity" evidence="1">
    <location>
        <begin position="245"/>
        <end position="254"/>
    </location>
</feature>
<dbReference type="Gene3D" id="1.20.1280.50">
    <property type="match status" value="1"/>
</dbReference>
<feature type="compositionally biased region" description="Low complexity" evidence="1">
    <location>
        <begin position="564"/>
        <end position="575"/>
    </location>
</feature>
<dbReference type="Pfam" id="PF12937">
    <property type="entry name" value="F-box-like"/>
    <property type="match status" value="1"/>
</dbReference>
<evidence type="ECO:0000256" key="1">
    <source>
        <dbReference type="SAM" id="MobiDB-lite"/>
    </source>
</evidence>
<dbReference type="GeneID" id="14916561"/>
<keyword evidence="4" id="KW-1185">Reference proteome</keyword>
<proteinExistence type="predicted"/>
<evidence type="ECO:0000313" key="3">
    <source>
        <dbReference type="EMBL" id="ELR15873.1"/>
    </source>
</evidence>
<feature type="compositionally biased region" description="Pro residues" evidence="1">
    <location>
        <begin position="385"/>
        <end position="395"/>
    </location>
</feature>
<dbReference type="OMA" id="RERPHEM"/>
<feature type="compositionally biased region" description="Low complexity" evidence="1">
    <location>
        <begin position="370"/>
        <end position="384"/>
    </location>
</feature>
<feature type="compositionally biased region" description="Low complexity" evidence="1">
    <location>
        <begin position="519"/>
        <end position="530"/>
    </location>
</feature>
<feature type="region of interest" description="Disordered" evidence="1">
    <location>
        <begin position="167"/>
        <end position="215"/>
    </location>
</feature>
<evidence type="ECO:0000259" key="2">
    <source>
        <dbReference type="Pfam" id="PF12937"/>
    </source>
</evidence>
<dbReference type="VEuPathDB" id="AmoebaDB:ACA1_187900"/>
<sequence>EEQKAEEEDALPSWVDWTSLPDEIVWQIFSYLDVWALIQVSSSGQVGQSSKTWRRISQDQYIGTTLDSDEDEDIPKPEPLPQEWLADSQENMSITYNTDREAKPHKSPVPRSKPRKAQATPGQTPPDLRDKAEQLKEMFVGLTTEDAIKILRKCGYSISDAALRLSDPHRMSKYTGQQQQQQRQQQEAKEQRKPRAPTLGSTNTAPGAGGSLLTDPVVGMQNLSISAQGSGSFAPAFYGSGVGFSSSSSRPCPARSRRRLSVRPRRGLRRPRAGPRSGPAPRASTDRRLRLRSPPPTPRSPPQARSSSLRPPISPNSSSSSSSSNCSSSNSSNSSSSRFNSSSSSSSSNSNRSRCKFNSSRPRSLRSRRAAAPSSRCSTRSRGPPRSPSSPPRPSPTGRLRRRPSPTPPPARPCSIPSLLSSSNSSSSSSLSSSSCTSRPSLPSRRNWLRAHGLASRHRCPVGSRTLGRSPLRHRARASTGHLPSSHPSPCPSSSSSRPARTRSRASSHSNCPRAHSCSRSLPPRRTTNPSRRRRWPSCSPTPPTSRLASSSQLPRSKLAMAKTRSGSRTSSRRGGTMRRRIALCNKSTATTSSNIAPSESS</sequence>
<accession>L8GTD5</accession>
<organism evidence="3 4">
    <name type="scientific">Acanthamoeba castellanii (strain ATCC 30010 / Neff)</name>
    <dbReference type="NCBI Taxonomy" id="1257118"/>
    <lineage>
        <taxon>Eukaryota</taxon>
        <taxon>Amoebozoa</taxon>
        <taxon>Discosea</taxon>
        <taxon>Longamoebia</taxon>
        <taxon>Centramoebida</taxon>
        <taxon>Acanthamoebidae</taxon>
        <taxon>Acanthamoeba</taxon>
    </lineage>
</organism>
<feature type="compositionally biased region" description="Basic residues" evidence="1">
    <location>
        <begin position="255"/>
        <end position="273"/>
    </location>
</feature>
<feature type="non-terminal residue" evidence="3">
    <location>
        <position position="602"/>
    </location>
</feature>
<feature type="compositionally biased region" description="Low complexity" evidence="1">
    <location>
        <begin position="484"/>
        <end position="499"/>
    </location>
</feature>
<dbReference type="InterPro" id="IPR001810">
    <property type="entry name" value="F-box_dom"/>
</dbReference>